<feature type="transmembrane region" description="Helical" evidence="2">
    <location>
        <begin position="280"/>
        <end position="305"/>
    </location>
</feature>
<keyword evidence="2" id="KW-0472">Membrane</keyword>
<feature type="transmembrane region" description="Helical" evidence="2">
    <location>
        <begin position="72"/>
        <end position="90"/>
    </location>
</feature>
<feature type="transmembrane region" description="Helical" evidence="2">
    <location>
        <begin position="218"/>
        <end position="235"/>
    </location>
</feature>
<dbReference type="EMBL" id="JBHSKX010000001">
    <property type="protein sequence ID" value="MFC5367168.1"/>
    <property type="molecule type" value="Genomic_DNA"/>
</dbReference>
<feature type="transmembrane region" description="Helical" evidence="2">
    <location>
        <begin position="186"/>
        <end position="206"/>
    </location>
</feature>
<proteinExistence type="predicted"/>
<dbReference type="Pfam" id="PF19590">
    <property type="entry name" value="TrbL_3"/>
    <property type="match status" value="1"/>
</dbReference>
<dbReference type="RefSeq" id="WP_227231432.1">
    <property type="nucleotide sequence ID" value="NZ_JAJCVJ010000004.1"/>
</dbReference>
<reference evidence="3 4" key="1">
    <citation type="journal article" date="2019" name="Int. J. Syst. Evol. Microbiol.">
        <title>The Global Catalogue of Microorganisms (GCM) 10K type strain sequencing project: providing services to taxonomists for standard genome sequencing and annotation.</title>
        <authorList>
            <consortium name="The Broad Institute Genomics Platform"/>
            <consortium name="The Broad Institute Genome Sequencing Center for Infectious Disease"/>
            <person name="Wu L."/>
            <person name="Ma J."/>
        </authorList>
    </citation>
    <scope>NUCLEOTIDE SEQUENCE [LARGE SCALE GENOMIC DNA]</scope>
    <source>
        <strain evidence="3 4">CGMCC 1.12237</strain>
    </source>
</reference>
<evidence type="ECO:0008006" key="5">
    <source>
        <dbReference type="Google" id="ProtNLM"/>
    </source>
</evidence>
<name>A0ABD5RAW2_9EURY</name>
<accession>A0ABD5RAW2</accession>
<dbReference type="AlphaFoldDB" id="A0ABD5RAW2"/>
<keyword evidence="2" id="KW-1133">Transmembrane helix</keyword>
<evidence type="ECO:0000256" key="2">
    <source>
        <dbReference type="SAM" id="Phobius"/>
    </source>
</evidence>
<keyword evidence="4" id="KW-1185">Reference proteome</keyword>
<feature type="transmembrane region" description="Helical" evidence="2">
    <location>
        <begin position="247"/>
        <end position="274"/>
    </location>
</feature>
<feature type="transmembrane region" description="Helical" evidence="2">
    <location>
        <begin position="158"/>
        <end position="179"/>
    </location>
</feature>
<organism evidence="3 4">
    <name type="scientific">Salinirubrum litoreum</name>
    <dbReference type="NCBI Taxonomy" id="1126234"/>
    <lineage>
        <taxon>Archaea</taxon>
        <taxon>Methanobacteriati</taxon>
        <taxon>Methanobacteriota</taxon>
        <taxon>Stenosarchaea group</taxon>
        <taxon>Halobacteria</taxon>
        <taxon>Halobacteriales</taxon>
        <taxon>Haloferacaceae</taxon>
        <taxon>Salinirubrum</taxon>
    </lineage>
</organism>
<protein>
    <recommendedName>
        <fullName evidence="5">Type IV secretion system protein TrbL</fullName>
    </recommendedName>
</protein>
<feature type="region of interest" description="Disordered" evidence="1">
    <location>
        <begin position="333"/>
        <end position="362"/>
    </location>
</feature>
<evidence type="ECO:0000313" key="4">
    <source>
        <dbReference type="Proteomes" id="UP001596201"/>
    </source>
</evidence>
<keyword evidence="2" id="KW-0812">Transmembrane</keyword>
<feature type="transmembrane region" description="Helical" evidence="2">
    <location>
        <begin position="111"/>
        <end position="138"/>
    </location>
</feature>
<dbReference type="Proteomes" id="UP001596201">
    <property type="component" value="Unassembled WGS sequence"/>
</dbReference>
<dbReference type="InterPro" id="IPR045782">
    <property type="entry name" value="TrbL_3"/>
</dbReference>
<feature type="compositionally biased region" description="Basic and acidic residues" evidence="1">
    <location>
        <begin position="353"/>
        <end position="362"/>
    </location>
</feature>
<comment type="caution">
    <text evidence="3">The sequence shown here is derived from an EMBL/GenBank/DDBJ whole genome shotgun (WGS) entry which is preliminary data.</text>
</comment>
<sequence length="362" mass="38363">MVDLIDLGVKWFTDIIDMVSTTFRSGLEEGYRELGGLLFGTPVPGGSVEDIFTPPSGGQWNVLYDTLIGGEIMQYSLLLLVITFYLHQLVRIVDVTGAYRARAAQRSIWTGGILVVTWYWLAALACYLVNGLTVALLPSLGTIGDTLVGFAQVTVTNWILALGLAIIGGVAMWALEALLIIRYVLLYVYLLGMPLLLAVGFSNVPVLSALARGLARRFVPLLVLPLPLALLFKAFDLFVQADAFGDLLFVSAYVQTLVAVALPVLGLLVTWRLFKDASPLTAKVIGATTAGVATVGAVVGLASVAGPGAAATAGRFGARAGVGYAAGNRLGERFRGDPPVTDAHGQQGIPAYRRTENDPGVQ</sequence>
<evidence type="ECO:0000313" key="3">
    <source>
        <dbReference type="EMBL" id="MFC5367168.1"/>
    </source>
</evidence>
<evidence type="ECO:0000256" key="1">
    <source>
        <dbReference type="SAM" id="MobiDB-lite"/>
    </source>
</evidence>
<gene>
    <name evidence="3" type="ORF">ACFPJ5_09455</name>
</gene>